<dbReference type="Proteomes" id="UP000643403">
    <property type="component" value="Unassembled WGS sequence"/>
</dbReference>
<feature type="domain" description="EamA" evidence="7">
    <location>
        <begin position="13"/>
        <end position="148"/>
    </location>
</feature>
<feature type="transmembrane region" description="Helical" evidence="6">
    <location>
        <begin position="292"/>
        <end position="311"/>
    </location>
</feature>
<dbReference type="PANTHER" id="PTHR32322:SF2">
    <property type="entry name" value="EAMA DOMAIN-CONTAINING PROTEIN"/>
    <property type="match status" value="1"/>
</dbReference>
<dbReference type="EMBL" id="BMXY01000003">
    <property type="protein sequence ID" value="GGZ68289.1"/>
    <property type="molecule type" value="Genomic_DNA"/>
</dbReference>
<accession>A0ABQ3C946</accession>
<gene>
    <name evidence="8" type="ORF">GCM10008101_23240</name>
</gene>
<evidence type="ECO:0000313" key="8">
    <source>
        <dbReference type="EMBL" id="GGZ68289.1"/>
    </source>
</evidence>
<organism evidence="8 9">
    <name type="scientific">Cognatilysobacter xinjiangensis</name>
    <dbReference type="NCBI Taxonomy" id="546892"/>
    <lineage>
        <taxon>Bacteria</taxon>
        <taxon>Pseudomonadati</taxon>
        <taxon>Pseudomonadota</taxon>
        <taxon>Gammaproteobacteria</taxon>
        <taxon>Lysobacterales</taxon>
        <taxon>Lysobacteraceae</taxon>
        <taxon>Cognatilysobacter</taxon>
    </lineage>
</organism>
<feature type="transmembrane region" description="Helical" evidence="6">
    <location>
        <begin position="108"/>
        <end position="125"/>
    </location>
</feature>
<comment type="subcellular location">
    <subcellularLocation>
        <location evidence="1">Membrane</location>
        <topology evidence="1">Multi-pass membrane protein</topology>
    </subcellularLocation>
</comment>
<feature type="transmembrane region" description="Helical" evidence="6">
    <location>
        <begin position="74"/>
        <end position="96"/>
    </location>
</feature>
<reference evidence="9" key="1">
    <citation type="journal article" date="2019" name="Int. J. Syst. Evol. Microbiol.">
        <title>The Global Catalogue of Microorganisms (GCM) 10K type strain sequencing project: providing services to taxonomists for standard genome sequencing and annotation.</title>
        <authorList>
            <consortium name="The Broad Institute Genomics Platform"/>
            <consortium name="The Broad Institute Genome Sequencing Center for Infectious Disease"/>
            <person name="Wu L."/>
            <person name="Ma J."/>
        </authorList>
    </citation>
    <scope>NUCLEOTIDE SEQUENCE [LARGE SCALE GENOMIC DNA]</scope>
    <source>
        <strain evidence="9">KCTC 22558</strain>
    </source>
</reference>
<feature type="transmembrane region" description="Helical" evidence="6">
    <location>
        <begin position="199"/>
        <end position="216"/>
    </location>
</feature>
<dbReference type="PANTHER" id="PTHR32322">
    <property type="entry name" value="INNER MEMBRANE TRANSPORTER"/>
    <property type="match status" value="1"/>
</dbReference>
<keyword evidence="4 6" id="KW-1133">Transmembrane helix</keyword>
<sequence>MSNLHRASGRTRLGLVLSLVTALCWATLPVALKVTLQALDPLTLTWFRFLVAAVLTMGWLALRGKLGGLRGLGGRGMGLLALAAAMLVGNYVFYLLGVGRTSPGNAQLLIQLAPLLMAVGGIVVFGERFRAAQWLGMALLVAGLGLFFRDQLAHVDTTPGHGGTRAYLTGSLLVVLGAVVWAVYALAQKQLLVKLGSMQILAAIYVVATLLLWPFAHPTQLLRLDGAQWGLLAFCALNTVVAYGAFAEALAHWEASRVSAVLAVTPLLCLAVVAIVHGLWPSMLAPEPMSAIGWIGAALVVAGSTAVSLLGRRRAT</sequence>
<feature type="transmembrane region" description="Helical" evidence="6">
    <location>
        <begin position="228"/>
        <end position="246"/>
    </location>
</feature>
<feature type="transmembrane region" description="Helical" evidence="6">
    <location>
        <begin position="258"/>
        <end position="280"/>
    </location>
</feature>
<dbReference type="InterPro" id="IPR000620">
    <property type="entry name" value="EamA_dom"/>
</dbReference>
<feature type="transmembrane region" description="Helical" evidence="6">
    <location>
        <begin position="43"/>
        <end position="62"/>
    </location>
</feature>
<dbReference type="RefSeq" id="WP_189450119.1">
    <property type="nucleotide sequence ID" value="NZ_BMXY01000003.1"/>
</dbReference>
<feature type="transmembrane region" description="Helical" evidence="6">
    <location>
        <begin position="168"/>
        <end position="187"/>
    </location>
</feature>
<dbReference type="Pfam" id="PF00892">
    <property type="entry name" value="EamA"/>
    <property type="match status" value="2"/>
</dbReference>
<comment type="caution">
    <text evidence="8">The sequence shown here is derived from an EMBL/GenBank/DDBJ whole genome shotgun (WGS) entry which is preliminary data.</text>
</comment>
<evidence type="ECO:0000313" key="9">
    <source>
        <dbReference type="Proteomes" id="UP000643403"/>
    </source>
</evidence>
<comment type="similarity">
    <text evidence="2">Belongs to the EamA transporter family.</text>
</comment>
<dbReference type="SUPFAM" id="SSF103481">
    <property type="entry name" value="Multidrug resistance efflux transporter EmrE"/>
    <property type="match status" value="2"/>
</dbReference>
<keyword evidence="5 6" id="KW-0472">Membrane</keyword>
<feature type="domain" description="EamA" evidence="7">
    <location>
        <begin position="169"/>
        <end position="307"/>
    </location>
</feature>
<evidence type="ECO:0000256" key="4">
    <source>
        <dbReference type="ARBA" id="ARBA00022989"/>
    </source>
</evidence>
<dbReference type="InterPro" id="IPR050638">
    <property type="entry name" value="AA-Vitamin_Transporters"/>
</dbReference>
<dbReference type="Gene3D" id="1.10.3730.20">
    <property type="match status" value="1"/>
</dbReference>
<feature type="transmembrane region" description="Helical" evidence="6">
    <location>
        <begin position="132"/>
        <end position="148"/>
    </location>
</feature>
<dbReference type="InterPro" id="IPR037185">
    <property type="entry name" value="EmrE-like"/>
</dbReference>
<evidence type="ECO:0000256" key="2">
    <source>
        <dbReference type="ARBA" id="ARBA00007362"/>
    </source>
</evidence>
<evidence type="ECO:0000259" key="7">
    <source>
        <dbReference type="Pfam" id="PF00892"/>
    </source>
</evidence>
<protein>
    <recommendedName>
        <fullName evidence="7">EamA domain-containing protein</fullName>
    </recommendedName>
</protein>
<evidence type="ECO:0000256" key="1">
    <source>
        <dbReference type="ARBA" id="ARBA00004141"/>
    </source>
</evidence>
<evidence type="ECO:0000256" key="3">
    <source>
        <dbReference type="ARBA" id="ARBA00022692"/>
    </source>
</evidence>
<proteinExistence type="inferred from homology"/>
<keyword evidence="3 6" id="KW-0812">Transmembrane</keyword>
<evidence type="ECO:0000256" key="6">
    <source>
        <dbReference type="SAM" id="Phobius"/>
    </source>
</evidence>
<evidence type="ECO:0000256" key="5">
    <source>
        <dbReference type="ARBA" id="ARBA00023136"/>
    </source>
</evidence>
<keyword evidence="9" id="KW-1185">Reference proteome</keyword>
<name>A0ABQ3C946_9GAMM</name>